<keyword evidence="1" id="KW-0175">Coiled coil</keyword>
<gene>
    <name evidence="3" type="ORF">FJY75_06680</name>
</gene>
<evidence type="ECO:0000256" key="2">
    <source>
        <dbReference type="SAM" id="SignalP"/>
    </source>
</evidence>
<sequence length="92" mass="9679">MRSQAVIGLAALLAVAALACCGCGSRRACRVIPLQIELVEQRREAAIGQLEAGALQVDRLTTSIAQARERLAELEREKALLDSLGLVGAGQP</sequence>
<keyword evidence="2" id="KW-0732">Signal</keyword>
<feature type="coiled-coil region" evidence="1">
    <location>
        <begin position="57"/>
        <end position="84"/>
    </location>
</feature>
<comment type="caution">
    <text evidence="3">The sequence shown here is derived from an EMBL/GenBank/DDBJ whole genome shotgun (WGS) entry which is preliminary data.</text>
</comment>
<evidence type="ECO:0000313" key="4">
    <source>
        <dbReference type="Proteomes" id="UP000748308"/>
    </source>
</evidence>
<protein>
    <submittedName>
        <fullName evidence="3">Uncharacterized protein</fullName>
    </submittedName>
</protein>
<evidence type="ECO:0000256" key="1">
    <source>
        <dbReference type="SAM" id="Coils"/>
    </source>
</evidence>
<feature type="chain" id="PRO_5037992272" evidence="2">
    <location>
        <begin position="20"/>
        <end position="92"/>
    </location>
</feature>
<evidence type="ECO:0000313" key="3">
    <source>
        <dbReference type="EMBL" id="MBM3317523.1"/>
    </source>
</evidence>
<organism evidence="3 4">
    <name type="scientific">Eiseniibacteriota bacterium</name>
    <dbReference type="NCBI Taxonomy" id="2212470"/>
    <lineage>
        <taxon>Bacteria</taxon>
        <taxon>Candidatus Eiseniibacteriota</taxon>
    </lineage>
</organism>
<name>A0A938BNR9_UNCEI</name>
<reference evidence="3" key="1">
    <citation type="submission" date="2019-03" db="EMBL/GenBank/DDBJ databases">
        <title>Lake Tanganyika Metagenome-Assembled Genomes (MAGs).</title>
        <authorList>
            <person name="Tran P."/>
        </authorList>
    </citation>
    <scope>NUCLEOTIDE SEQUENCE</scope>
    <source>
        <strain evidence="3">M_DeepCast_400m_m2_100</strain>
    </source>
</reference>
<proteinExistence type="predicted"/>
<dbReference type="Proteomes" id="UP000748308">
    <property type="component" value="Unassembled WGS sequence"/>
</dbReference>
<dbReference type="AlphaFoldDB" id="A0A938BNR9"/>
<dbReference type="EMBL" id="VGIY01000138">
    <property type="protein sequence ID" value="MBM3317523.1"/>
    <property type="molecule type" value="Genomic_DNA"/>
</dbReference>
<accession>A0A938BNR9</accession>
<feature type="signal peptide" evidence="2">
    <location>
        <begin position="1"/>
        <end position="19"/>
    </location>
</feature>
<dbReference type="PROSITE" id="PS51257">
    <property type="entry name" value="PROKAR_LIPOPROTEIN"/>
    <property type="match status" value="1"/>
</dbReference>